<dbReference type="InterPro" id="IPR052553">
    <property type="entry name" value="CbiG_hydrolase"/>
</dbReference>
<evidence type="ECO:0000313" key="4">
    <source>
        <dbReference type="Proteomes" id="UP001237156"/>
    </source>
</evidence>
<dbReference type="AlphaFoldDB" id="A0AAW6RH43"/>
<evidence type="ECO:0000313" key="3">
    <source>
        <dbReference type="EMBL" id="MDG9698139.1"/>
    </source>
</evidence>
<dbReference type="Gene3D" id="3.40.50.11220">
    <property type="match status" value="1"/>
</dbReference>
<comment type="caution">
    <text evidence="3">The sequence shown here is derived from an EMBL/GenBank/DDBJ whole genome shotgun (WGS) entry which is preliminary data.</text>
</comment>
<dbReference type="InterPro" id="IPR021745">
    <property type="entry name" value="CbiG_mid"/>
</dbReference>
<dbReference type="Pfam" id="PF11760">
    <property type="entry name" value="CbiG_N"/>
    <property type="match status" value="1"/>
</dbReference>
<dbReference type="SUPFAM" id="SSF159672">
    <property type="entry name" value="CbiG N-terminal domain-like"/>
    <property type="match status" value="1"/>
</dbReference>
<organism evidence="3 4">
    <name type="scientific">Ottowia cancrivicina</name>
    <dbReference type="NCBI Taxonomy" id="3040346"/>
    <lineage>
        <taxon>Bacteria</taxon>
        <taxon>Pseudomonadati</taxon>
        <taxon>Pseudomonadota</taxon>
        <taxon>Betaproteobacteria</taxon>
        <taxon>Burkholderiales</taxon>
        <taxon>Comamonadaceae</taxon>
        <taxon>Ottowia</taxon>
    </lineage>
</organism>
<dbReference type="PANTHER" id="PTHR37477">
    <property type="entry name" value="COBALT-PRECORRIN-5A HYDROLASE"/>
    <property type="match status" value="1"/>
</dbReference>
<proteinExistence type="predicted"/>
<dbReference type="PANTHER" id="PTHR37477:SF1">
    <property type="entry name" value="COBALT-PRECORRIN-5A HYDROLASE"/>
    <property type="match status" value="1"/>
</dbReference>
<dbReference type="Pfam" id="PF11761">
    <property type="entry name" value="CbiG_mid"/>
    <property type="match status" value="1"/>
</dbReference>
<keyword evidence="4" id="KW-1185">Reference proteome</keyword>
<dbReference type="Proteomes" id="UP001237156">
    <property type="component" value="Unassembled WGS sequence"/>
</dbReference>
<evidence type="ECO:0000259" key="1">
    <source>
        <dbReference type="Pfam" id="PF11760"/>
    </source>
</evidence>
<sequence>MNSPSSPGALPRIALLAITRQGVALAARLARHWPQATVCAPARWAAPLAELPNPRRIYEGALRGEIGPLLAAHEQLVCFVSLGAMVRLLAPHLKSKAEDPGVVVVDEAGRFAIAVLSGHVGGANEWAQRVAALLGAVPVITTASDVMGTLAVDILGREHGWRAIAPKENLTRAAACVVNGEPVAFVQEAGCLRHWWPHAAPLPANIRVFSRMTDVPLDAFAAVLWATADAAAIQSEWWEKAKGRLVLYLTPPESSLRKDKEPLYLMSRKVSG</sequence>
<dbReference type="InterPro" id="IPR021744">
    <property type="entry name" value="CbiG_N"/>
</dbReference>
<dbReference type="InterPro" id="IPR038029">
    <property type="entry name" value="GbiG_N_sf"/>
</dbReference>
<dbReference type="EMBL" id="JARVII010000001">
    <property type="protein sequence ID" value="MDG9698139.1"/>
    <property type="molecule type" value="Genomic_DNA"/>
</dbReference>
<evidence type="ECO:0000259" key="2">
    <source>
        <dbReference type="Pfam" id="PF11761"/>
    </source>
</evidence>
<accession>A0AAW6RH43</accession>
<protein>
    <submittedName>
        <fullName evidence="3">Cobalamin biosynthesis central domain-containing protein</fullName>
    </submittedName>
</protein>
<feature type="domain" description="Cobalamin biosynthesis central region" evidence="2">
    <location>
        <begin position="151"/>
        <end position="228"/>
    </location>
</feature>
<gene>
    <name evidence="3" type="ORF">QB898_00120</name>
</gene>
<reference evidence="3 4" key="1">
    <citation type="submission" date="2023-04" db="EMBL/GenBank/DDBJ databases">
        <title>Ottowia paracancer sp. nov., isolated from human stomach.</title>
        <authorList>
            <person name="Song Y."/>
        </authorList>
    </citation>
    <scope>NUCLEOTIDE SEQUENCE [LARGE SCALE GENOMIC DNA]</scope>
    <source>
        <strain evidence="3 4">10c7w1</strain>
    </source>
</reference>
<feature type="domain" description="Cobalamin synthesis G N-terminal" evidence="1">
    <location>
        <begin position="70"/>
        <end position="145"/>
    </location>
</feature>
<name>A0AAW6RH43_9BURK</name>